<evidence type="ECO:0000256" key="6">
    <source>
        <dbReference type="ARBA" id="ARBA00022968"/>
    </source>
</evidence>
<evidence type="ECO:0000313" key="11">
    <source>
        <dbReference type="Proteomes" id="UP000799537"/>
    </source>
</evidence>
<dbReference type="GO" id="GO:0005794">
    <property type="term" value="C:Golgi apparatus"/>
    <property type="evidence" value="ECO:0007669"/>
    <property type="project" value="TreeGrafter"/>
</dbReference>
<evidence type="ECO:0000256" key="8">
    <source>
        <dbReference type="ARBA" id="ARBA00023136"/>
    </source>
</evidence>
<evidence type="ECO:0000256" key="7">
    <source>
        <dbReference type="ARBA" id="ARBA00022989"/>
    </source>
</evidence>
<keyword evidence="11" id="KW-1185">Reference proteome</keyword>
<dbReference type="AlphaFoldDB" id="A0A6A6C2X6"/>
<comment type="subcellular location">
    <subcellularLocation>
        <location evidence="1">Membrane</location>
        <topology evidence="1">Single-pass type II membrane protein</topology>
    </subcellularLocation>
</comment>
<sequence>MPQLLSWTSMRRRLIVCRLLACTIAGILFVLFVLSPKVSSQPTQHLADPHHGIAHSKDNEGRINHLLSPLPASGGSTLLRELAFRTRIFRELFTAWETLHLIPSEDGSLGLRHVMRHLRSIDREIYDRFRVFINAFAQKLFPWTMPYFPDHMLFHASFYSAGRGIVFTAGTDQARYLLTSIPALRRLGCDLPIEVIYLGDDDLSEDARDSLEALEGVVTVDIEEMVDDKGWKLKGWAAKPFAILYSSFREVIFMDADALFLTNPENLFHDRQYLKTGALFFKDRSVLPESRKLWLRSVLPKPLSHHIKTNRMWTGESGHMQDSGVIVVDKWKHFVSLLLTTRLNGPDRDGDEKAGKKGVYEMVYGDKETFWLSWELAGDLKYAFFEGGQGNMGVLRKPEDRDEIFDLDDDEEKDFEDDEDVDDFTDVVPKTASPTHRKPLPSAKPRICSPQLLHFDRAGKPIWFNGWLATSKSDKADYQRFEVYMRDPPRVKGEKNPWDLKGGNVVCLTGEEALEFTADEKVLLGKMLESARSNSRR</sequence>
<gene>
    <name evidence="10" type="ORF">M409DRAFT_70302</name>
</gene>
<dbReference type="SUPFAM" id="SSF53448">
    <property type="entry name" value="Nucleotide-diphospho-sugar transferases"/>
    <property type="match status" value="1"/>
</dbReference>
<protein>
    <submittedName>
        <fullName evidence="10">Glycosyltransferase family 71 protein</fullName>
    </submittedName>
</protein>
<dbReference type="RefSeq" id="XP_033661429.1">
    <property type="nucleotide sequence ID" value="XM_033818668.1"/>
</dbReference>
<keyword evidence="4 10" id="KW-0808">Transferase</keyword>
<keyword evidence="9" id="KW-0325">Glycoprotein</keyword>
<evidence type="ECO:0000256" key="4">
    <source>
        <dbReference type="ARBA" id="ARBA00022679"/>
    </source>
</evidence>
<dbReference type="InterPro" id="IPR022751">
    <property type="entry name" value="Alpha_mannosyltransferase"/>
</dbReference>
<comment type="similarity">
    <text evidence="2">Belongs to the MNN1/MNT family.</text>
</comment>
<keyword evidence="5" id="KW-0812">Transmembrane</keyword>
<organism evidence="10 11">
    <name type="scientific">Zasmidium cellare ATCC 36951</name>
    <dbReference type="NCBI Taxonomy" id="1080233"/>
    <lineage>
        <taxon>Eukaryota</taxon>
        <taxon>Fungi</taxon>
        <taxon>Dikarya</taxon>
        <taxon>Ascomycota</taxon>
        <taxon>Pezizomycotina</taxon>
        <taxon>Dothideomycetes</taxon>
        <taxon>Dothideomycetidae</taxon>
        <taxon>Mycosphaerellales</taxon>
        <taxon>Mycosphaerellaceae</taxon>
        <taxon>Zasmidium</taxon>
    </lineage>
</organism>
<keyword evidence="6" id="KW-0735">Signal-anchor</keyword>
<dbReference type="GO" id="GO:0006493">
    <property type="term" value="P:protein O-linked glycosylation"/>
    <property type="evidence" value="ECO:0007669"/>
    <property type="project" value="TreeGrafter"/>
</dbReference>
<evidence type="ECO:0000256" key="2">
    <source>
        <dbReference type="ARBA" id="ARBA00009105"/>
    </source>
</evidence>
<evidence type="ECO:0000256" key="9">
    <source>
        <dbReference type="ARBA" id="ARBA00023180"/>
    </source>
</evidence>
<dbReference type="PANTHER" id="PTHR31392:SF1">
    <property type="entry name" value="ALPHA-1,3-MANNOSYLTRANSFERASE MNN1-RELATED"/>
    <property type="match status" value="1"/>
</dbReference>
<dbReference type="OrthoDB" id="430354at2759"/>
<evidence type="ECO:0000313" key="10">
    <source>
        <dbReference type="EMBL" id="KAF2160540.1"/>
    </source>
</evidence>
<dbReference type="PANTHER" id="PTHR31392">
    <property type="entry name" value="ALPHA-1,3-MANNOSYLTRANSFERASE MNN1-RELATED"/>
    <property type="match status" value="1"/>
</dbReference>
<dbReference type="GO" id="GO:0000033">
    <property type="term" value="F:alpha-1,3-mannosyltransferase activity"/>
    <property type="evidence" value="ECO:0007669"/>
    <property type="project" value="TreeGrafter"/>
</dbReference>
<keyword evidence="3" id="KW-0328">Glycosyltransferase</keyword>
<accession>A0A6A6C2X6</accession>
<dbReference type="GO" id="GO:0016020">
    <property type="term" value="C:membrane"/>
    <property type="evidence" value="ECO:0007669"/>
    <property type="project" value="UniProtKB-SubCell"/>
</dbReference>
<evidence type="ECO:0000256" key="3">
    <source>
        <dbReference type="ARBA" id="ARBA00022676"/>
    </source>
</evidence>
<proteinExistence type="inferred from homology"/>
<dbReference type="Proteomes" id="UP000799537">
    <property type="component" value="Unassembled WGS sequence"/>
</dbReference>
<name>A0A6A6C2X6_ZASCE</name>
<dbReference type="GeneID" id="54571940"/>
<evidence type="ECO:0000256" key="5">
    <source>
        <dbReference type="ARBA" id="ARBA00022692"/>
    </source>
</evidence>
<dbReference type="EMBL" id="ML993625">
    <property type="protein sequence ID" value="KAF2160540.1"/>
    <property type="molecule type" value="Genomic_DNA"/>
</dbReference>
<keyword evidence="8" id="KW-0472">Membrane</keyword>
<keyword evidence="7" id="KW-1133">Transmembrane helix</keyword>
<evidence type="ECO:0000256" key="1">
    <source>
        <dbReference type="ARBA" id="ARBA00004606"/>
    </source>
</evidence>
<dbReference type="InterPro" id="IPR029044">
    <property type="entry name" value="Nucleotide-diphossugar_trans"/>
</dbReference>
<dbReference type="Gene3D" id="3.90.550.10">
    <property type="entry name" value="Spore Coat Polysaccharide Biosynthesis Protein SpsA, Chain A"/>
    <property type="match status" value="1"/>
</dbReference>
<dbReference type="Pfam" id="PF11051">
    <property type="entry name" value="Mannosyl_trans3"/>
    <property type="match status" value="1"/>
</dbReference>
<reference evidence="10" key="1">
    <citation type="journal article" date="2020" name="Stud. Mycol.">
        <title>101 Dothideomycetes genomes: a test case for predicting lifestyles and emergence of pathogens.</title>
        <authorList>
            <person name="Haridas S."/>
            <person name="Albert R."/>
            <person name="Binder M."/>
            <person name="Bloem J."/>
            <person name="Labutti K."/>
            <person name="Salamov A."/>
            <person name="Andreopoulos B."/>
            <person name="Baker S."/>
            <person name="Barry K."/>
            <person name="Bills G."/>
            <person name="Bluhm B."/>
            <person name="Cannon C."/>
            <person name="Castanera R."/>
            <person name="Culley D."/>
            <person name="Daum C."/>
            <person name="Ezra D."/>
            <person name="Gonzalez J."/>
            <person name="Henrissat B."/>
            <person name="Kuo A."/>
            <person name="Liang C."/>
            <person name="Lipzen A."/>
            <person name="Lutzoni F."/>
            <person name="Magnuson J."/>
            <person name="Mondo S."/>
            <person name="Nolan M."/>
            <person name="Ohm R."/>
            <person name="Pangilinan J."/>
            <person name="Park H.-J."/>
            <person name="Ramirez L."/>
            <person name="Alfaro M."/>
            <person name="Sun H."/>
            <person name="Tritt A."/>
            <person name="Yoshinaga Y."/>
            <person name="Zwiers L.-H."/>
            <person name="Turgeon B."/>
            <person name="Goodwin S."/>
            <person name="Spatafora J."/>
            <person name="Crous P."/>
            <person name="Grigoriev I."/>
        </authorList>
    </citation>
    <scope>NUCLEOTIDE SEQUENCE</scope>
    <source>
        <strain evidence="10">ATCC 36951</strain>
    </source>
</reference>